<accession>A0A7Z8JWP1</accession>
<evidence type="ECO:0000259" key="2">
    <source>
        <dbReference type="PROSITE" id="PS51658"/>
    </source>
</evidence>
<dbReference type="InterPro" id="IPR003729">
    <property type="entry name" value="Bi_nuclease_dom"/>
</dbReference>
<dbReference type="EMBL" id="SZYE01000238">
    <property type="protein sequence ID" value="TKR22165.1"/>
    <property type="molecule type" value="Genomic_DNA"/>
</dbReference>
<organism evidence="3 4">
    <name type="scientific">Cellulomonas hominis</name>
    <dbReference type="NCBI Taxonomy" id="156981"/>
    <lineage>
        <taxon>Bacteria</taxon>
        <taxon>Bacillati</taxon>
        <taxon>Actinomycetota</taxon>
        <taxon>Actinomycetes</taxon>
        <taxon>Micrococcales</taxon>
        <taxon>Cellulomonadaceae</taxon>
        <taxon>Cellulomonas</taxon>
    </lineage>
</organism>
<name>A0A7Z8JWP1_9CELL</name>
<dbReference type="SUPFAM" id="SSF103256">
    <property type="entry name" value="Hypothetical protein TM0160"/>
    <property type="match status" value="1"/>
</dbReference>
<dbReference type="Pfam" id="PF02577">
    <property type="entry name" value="BFN_dom"/>
    <property type="match status" value="1"/>
</dbReference>
<dbReference type="AlphaFoldDB" id="A0A7Z8JWP1"/>
<dbReference type="InterPro" id="IPR036104">
    <property type="entry name" value="BFN_sf"/>
</dbReference>
<dbReference type="PANTHER" id="PTHR15160">
    <property type="entry name" value="VON HIPPEL-LINDAU PROTEIN"/>
    <property type="match status" value="1"/>
</dbReference>
<dbReference type="GO" id="GO:0004518">
    <property type="term" value="F:nuclease activity"/>
    <property type="evidence" value="ECO:0007669"/>
    <property type="project" value="InterPro"/>
</dbReference>
<dbReference type="Gene3D" id="3.10.690.10">
    <property type="entry name" value="Bifunctional nuclease domain"/>
    <property type="match status" value="1"/>
</dbReference>
<feature type="domain" description="BFN" evidence="2">
    <location>
        <begin position="6"/>
        <end position="135"/>
    </location>
</feature>
<dbReference type="Proteomes" id="UP000308121">
    <property type="component" value="Unassembled WGS sequence"/>
</dbReference>
<dbReference type="RefSeq" id="WP_154730979.1">
    <property type="nucleotide sequence ID" value="NZ_SZYE01000238.1"/>
</dbReference>
<protein>
    <submittedName>
        <fullName evidence="3">Bifunctional nuclease family protein</fullName>
    </submittedName>
</protein>
<dbReference type="OrthoDB" id="9788698at2"/>
<dbReference type="PANTHER" id="PTHR15160:SF1">
    <property type="entry name" value="VON HIPPEL-LINDAU DISEASE TUMOR SUPPRESSOR"/>
    <property type="match status" value="1"/>
</dbReference>
<reference evidence="3 4" key="1">
    <citation type="submission" date="2019-05" db="EMBL/GenBank/DDBJ databases">
        <title>Genome sequence of Cellulomonas hominis strain CS1.</title>
        <authorList>
            <person name="Belmont J."/>
            <person name="Maclea K.S."/>
        </authorList>
    </citation>
    <scope>NUCLEOTIDE SEQUENCE [LARGE SCALE GENOMIC DNA]</scope>
    <source>
        <strain evidence="3 4">CS1</strain>
    </source>
</reference>
<sequence>MHEDDLVQLEVLGVRRHPGDDELVVLLLEPVGELIVPIAIGPTEAGAIATAQAGVVPPRPMTHDLLRDVLVALDVRVVQVEITELVGGVFHAALVLGERRTRVDARASDAIALAVRVGCPVLCATDVLAEVGVEAAPVSPEEADEAAASTSPDEQVAQFRQFLDNVSPDDFERGEPGGKDRGSTSSGG</sequence>
<feature type="compositionally biased region" description="Basic and acidic residues" evidence="1">
    <location>
        <begin position="170"/>
        <end position="182"/>
    </location>
</feature>
<proteinExistence type="predicted"/>
<dbReference type="PROSITE" id="PS51658">
    <property type="entry name" value="BFN"/>
    <property type="match status" value="1"/>
</dbReference>
<evidence type="ECO:0000313" key="4">
    <source>
        <dbReference type="Proteomes" id="UP000308121"/>
    </source>
</evidence>
<gene>
    <name evidence="3" type="ORF">FA014_17910</name>
</gene>
<feature type="region of interest" description="Disordered" evidence="1">
    <location>
        <begin position="165"/>
        <end position="188"/>
    </location>
</feature>
<comment type="caution">
    <text evidence="3">The sequence shown here is derived from an EMBL/GenBank/DDBJ whole genome shotgun (WGS) entry which is preliminary data.</text>
</comment>
<evidence type="ECO:0000256" key="1">
    <source>
        <dbReference type="SAM" id="MobiDB-lite"/>
    </source>
</evidence>
<evidence type="ECO:0000313" key="3">
    <source>
        <dbReference type="EMBL" id="TKR22165.1"/>
    </source>
</evidence>